<evidence type="ECO:0000313" key="6">
    <source>
        <dbReference type="EMBL" id="KAK5990080.1"/>
    </source>
</evidence>
<evidence type="ECO:0000256" key="4">
    <source>
        <dbReference type="ARBA" id="ARBA00023163"/>
    </source>
</evidence>
<keyword evidence="4" id="KW-0804">Transcription</keyword>
<name>A0ABR0SE91_9HYPO</name>
<dbReference type="InterPro" id="IPR051089">
    <property type="entry name" value="prtT"/>
</dbReference>
<dbReference type="PANTHER" id="PTHR31845:SF10">
    <property type="entry name" value="ZN(II)2CYS6 TRANSCRIPTION FACTOR (EUROFUNG)"/>
    <property type="match status" value="1"/>
</dbReference>
<keyword evidence="2" id="KW-0805">Transcription regulation</keyword>
<protein>
    <recommendedName>
        <fullName evidence="8">Cercosporin resistance protein</fullName>
    </recommendedName>
</protein>
<dbReference type="PANTHER" id="PTHR31845">
    <property type="entry name" value="FINGER DOMAIN PROTEIN, PUTATIVE-RELATED"/>
    <property type="match status" value="1"/>
</dbReference>
<keyword evidence="7" id="KW-1185">Reference proteome</keyword>
<evidence type="ECO:0000256" key="3">
    <source>
        <dbReference type="ARBA" id="ARBA00023125"/>
    </source>
</evidence>
<keyword evidence="5" id="KW-0539">Nucleus</keyword>
<evidence type="ECO:0000256" key="2">
    <source>
        <dbReference type="ARBA" id="ARBA00023015"/>
    </source>
</evidence>
<dbReference type="Proteomes" id="UP001338125">
    <property type="component" value="Unassembled WGS sequence"/>
</dbReference>
<keyword evidence="3" id="KW-0238">DNA-binding</keyword>
<proteinExistence type="predicted"/>
<sequence>MSLRHLFPSPRSPGLESSEASAWSPEVFKEYDSVWPLPSEAGILLNQYHDIYGSLFPFVVMPPHMTAAELKQQKPFLWKAVMMTSCFFDASRQLRLGHELLNDVMKASFMEGVQSLDLLQALLLMISWFNVALKGTQLTHLLFLARSMSMSLNSPGCHTSQEAVKFGTLEHIRAYAGAYYLNTLVFTTNKKTDALMSTSQLDTYCQVLEAAMEYSSDEYLIKLVRIQQLTQSIALTMAFDPNQPTMQLHLTMVVQSFQQQIDRFRQSLPPHLQDNPTLLNHMGIAEVLVMDVAISDQHCNPSIMPLSDRLQLLWACVRSLRSFFNVRVGGRCFEKPRFIVLSASDLAFAIITAMKLLMVKVPGWNPKIIVSELALYELLESHIQELNDLVARRRGGLLSMTEGGSPPEDPMERLCRLLKNGKELIDLQLQKRDQAEVLGDASQGWMMGDLDEEMWANFVSDTAWNVTGDPLLMDMN</sequence>
<evidence type="ECO:0000256" key="5">
    <source>
        <dbReference type="ARBA" id="ARBA00023242"/>
    </source>
</evidence>
<comment type="subcellular location">
    <subcellularLocation>
        <location evidence="1">Nucleus</location>
    </subcellularLocation>
</comment>
<gene>
    <name evidence="6" type="ORF">PT974_08344</name>
</gene>
<evidence type="ECO:0000256" key="1">
    <source>
        <dbReference type="ARBA" id="ARBA00004123"/>
    </source>
</evidence>
<reference evidence="6 7" key="1">
    <citation type="submission" date="2024-01" db="EMBL/GenBank/DDBJ databases">
        <title>Complete genome of Cladobotryum mycophilum ATHUM6906.</title>
        <authorList>
            <person name="Christinaki A.C."/>
            <person name="Myridakis A.I."/>
            <person name="Kouvelis V.N."/>
        </authorList>
    </citation>
    <scope>NUCLEOTIDE SEQUENCE [LARGE SCALE GENOMIC DNA]</scope>
    <source>
        <strain evidence="6 7">ATHUM6906</strain>
    </source>
</reference>
<comment type="caution">
    <text evidence="6">The sequence shown here is derived from an EMBL/GenBank/DDBJ whole genome shotgun (WGS) entry which is preliminary data.</text>
</comment>
<evidence type="ECO:0000313" key="7">
    <source>
        <dbReference type="Proteomes" id="UP001338125"/>
    </source>
</evidence>
<accession>A0ABR0SE91</accession>
<evidence type="ECO:0008006" key="8">
    <source>
        <dbReference type="Google" id="ProtNLM"/>
    </source>
</evidence>
<organism evidence="6 7">
    <name type="scientific">Cladobotryum mycophilum</name>
    <dbReference type="NCBI Taxonomy" id="491253"/>
    <lineage>
        <taxon>Eukaryota</taxon>
        <taxon>Fungi</taxon>
        <taxon>Dikarya</taxon>
        <taxon>Ascomycota</taxon>
        <taxon>Pezizomycotina</taxon>
        <taxon>Sordariomycetes</taxon>
        <taxon>Hypocreomycetidae</taxon>
        <taxon>Hypocreales</taxon>
        <taxon>Hypocreaceae</taxon>
        <taxon>Cladobotryum</taxon>
    </lineage>
</organism>
<dbReference type="EMBL" id="JAVFKD010000014">
    <property type="protein sequence ID" value="KAK5990080.1"/>
    <property type="molecule type" value="Genomic_DNA"/>
</dbReference>